<dbReference type="GO" id="GO:0043190">
    <property type="term" value="C:ATP-binding cassette (ABC) transporter complex"/>
    <property type="evidence" value="ECO:0007669"/>
    <property type="project" value="InterPro"/>
</dbReference>
<dbReference type="Pfam" id="PF04069">
    <property type="entry name" value="OpuAC"/>
    <property type="match status" value="1"/>
</dbReference>
<dbReference type="SUPFAM" id="SSF161098">
    <property type="entry name" value="MetI-like"/>
    <property type="match status" value="1"/>
</dbReference>
<keyword evidence="4 12" id="KW-0812">Transmembrane</keyword>
<dbReference type="GO" id="GO:0016597">
    <property type="term" value="F:amino acid binding"/>
    <property type="evidence" value="ECO:0007669"/>
    <property type="project" value="UniProtKB-ARBA"/>
</dbReference>
<dbReference type="Pfam" id="PF00528">
    <property type="entry name" value="BPD_transp_1"/>
    <property type="match status" value="1"/>
</dbReference>
<dbReference type="Gene3D" id="3.40.190.120">
    <property type="entry name" value="Osmoprotection protein (prox), domain 2"/>
    <property type="match status" value="1"/>
</dbReference>
<proteinExistence type="inferred from homology"/>
<evidence type="ECO:0000256" key="11">
    <source>
        <dbReference type="ARBA" id="ARBA00067268"/>
    </source>
</evidence>
<dbReference type="SUPFAM" id="SSF53850">
    <property type="entry name" value="Periplasmic binding protein-like II"/>
    <property type="match status" value="1"/>
</dbReference>
<dbReference type="InterPro" id="IPR051204">
    <property type="entry name" value="ABC_transp_perm/SBD"/>
</dbReference>
<protein>
    <recommendedName>
        <fullName evidence="11">Probable ergothioneine transporter EgtUBC</fullName>
    </recommendedName>
</protein>
<feature type="transmembrane region" description="Helical" evidence="12">
    <location>
        <begin position="179"/>
        <end position="198"/>
    </location>
</feature>
<dbReference type="GO" id="GO:0022857">
    <property type="term" value="F:transmembrane transporter activity"/>
    <property type="evidence" value="ECO:0007669"/>
    <property type="project" value="InterPro"/>
</dbReference>
<feature type="domain" description="ABC transmembrane type-1" evidence="13">
    <location>
        <begin position="19"/>
        <end position="198"/>
    </location>
</feature>
<accession>A0A372LFL3</accession>
<dbReference type="InterPro" id="IPR000515">
    <property type="entry name" value="MetI-like"/>
</dbReference>
<gene>
    <name evidence="14" type="ORF">D0466_02220</name>
</gene>
<comment type="caution">
    <text evidence="14">The sequence shown here is derived from an EMBL/GenBank/DDBJ whole genome shotgun (WGS) entry which is preliminary data.</text>
</comment>
<comment type="subunit">
    <text evidence="10">The complex is probably composed of at least an ATP-binding protein (EgtUA) and a transmembrane protein (EgtUBC).</text>
</comment>
<dbReference type="Proteomes" id="UP000262939">
    <property type="component" value="Unassembled WGS sequence"/>
</dbReference>
<dbReference type="PANTHER" id="PTHR30177:SF4">
    <property type="entry name" value="OSMOPROTECTANT IMPORT PERMEASE PROTEIN OSMW"/>
    <property type="match status" value="1"/>
</dbReference>
<evidence type="ECO:0000256" key="3">
    <source>
        <dbReference type="ARBA" id="ARBA00022448"/>
    </source>
</evidence>
<dbReference type="Gene3D" id="3.40.190.10">
    <property type="entry name" value="Periplasmic binding protein-like II"/>
    <property type="match status" value="1"/>
</dbReference>
<dbReference type="Gene3D" id="1.10.3720.10">
    <property type="entry name" value="MetI-like"/>
    <property type="match status" value="1"/>
</dbReference>
<dbReference type="RefSeq" id="WP_117320937.1">
    <property type="nucleotide sequence ID" value="NZ_QVTD01000003.1"/>
</dbReference>
<feature type="transmembrane region" description="Helical" evidence="12">
    <location>
        <begin position="133"/>
        <end position="159"/>
    </location>
</feature>
<evidence type="ECO:0000256" key="5">
    <source>
        <dbReference type="ARBA" id="ARBA00022970"/>
    </source>
</evidence>
<comment type="subcellular location">
    <subcellularLocation>
        <location evidence="1 12">Cell membrane</location>
        <topology evidence="1 12">Multi-pass membrane protein</topology>
    </subcellularLocation>
</comment>
<sequence length="506" mass="55580">MANFSHVFSERKAELAGAVLEHIQISFIALFLAVIIAIPLGIYLTRHKRAAEGIIGVTAVLQTIPSLALLGLLIPLFGIGAIPAIIALVIYALLPILRNTYTGINEVDPSLIEAGRAMGMNRSRLLMKVELPLALPVIMAGIRTAMVLIVGTATLAALIGAGGLGDLILLGIDRNNTSLIVLGAIPAALLAILFDILLRQFERMSFKKAMITFGSLSVAGLLIIFLPLLSAGKERNIIIAGKLGSEPEILINMYKLLIEENTDLHVELKPGLGKTSFVFNALRSGEIDIYPEFTGTAISEFLKETADSTDRNEVYKQAREGMLDTFNLELLEPTEYNNTYALAVPQAMAEENQLETISDLGKVRTQLKAGFTLEFSDREDGYRGIQKLYGLTFSNVKTMEPKLRYQAIESGDINLVDAYSTDSELRQYKLTVLEDDKHLFPPYQGAPLLRKETLKTYPELKKPLNKLAGKITDDQMREMNYQVNVNGKSPAAVAKEFLRSEGLLEK</sequence>
<dbReference type="CDD" id="cd06261">
    <property type="entry name" value="TM_PBP2"/>
    <property type="match status" value="1"/>
</dbReference>
<evidence type="ECO:0000256" key="6">
    <source>
        <dbReference type="ARBA" id="ARBA00022989"/>
    </source>
</evidence>
<feature type="transmembrane region" description="Helical" evidence="12">
    <location>
        <begin position="23"/>
        <end position="44"/>
    </location>
</feature>
<feature type="transmembrane region" description="Helical" evidence="12">
    <location>
        <begin position="210"/>
        <end position="229"/>
    </location>
</feature>
<dbReference type="FunFam" id="3.40.190.120:FF:000002">
    <property type="entry name" value="Osmoprotectant ABC transporter, permease protein"/>
    <property type="match status" value="1"/>
</dbReference>
<evidence type="ECO:0000256" key="7">
    <source>
        <dbReference type="ARBA" id="ARBA00023136"/>
    </source>
</evidence>
<keyword evidence="6 12" id="KW-1133">Transmembrane helix</keyword>
<keyword evidence="3 12" id="KW-0813">Transport</keyword>
<evidence type="ECO:0000256" key="10">
    <source>
        <dbReference type="ARBA" id="ARBA00066154"/>
    </source>
</evidence>
<comment type="similarity">
    <text evidence="9">In the N-terminal section; belongs to the binding-protein-dependent transport system permease family.</text>
</comment>
<evidence type="ECO:0000313" key="14">
    <source>
        <dbReference type="EMBL" id="RFU64762.1"/>
    </source>
</evidence>
<dbReference type="PANTHER" id="PTHR30177">
    <property type="entry name" value="GLYCINE BETAINE/L-PROLINE TRANSPORT SYSTEM PERMEASE PROTEIN PROW"/>
    <property type="match status" value="1"/>
</dbReference>
<dbReference type="CDD" id="cd13610">
    <property type="entry name" value="PBP2_ChoS"/>
    <property type="match status" value="1"/>
</dbReference>
<dbReference type="GO" id="GO:0006865">
    <property type="term" value="P:amino acid transport"/>
    <property type="evidence" value="ECO:0007669"/>
    <property type="project" value="UniProtKB-KW"/>
</dbReference>
<comment type="similarity">
    <text evidence="8">In the C-terminal section; belongs to the OsmX family.</text>
</comment>
<evidence type="ECO:0000256" key="2">
    <source>
        <dbReference type="ARBA" id="ARBA00007069"/>
    </source>
</evidence>
<evidence type="ECO:0000256" key="4">
    <source>
        <dbReference type="ARBA" id="ARBA00022692"/>
    </source>
</evidence>
<organism evidence="14 15">
    <name type="scientific">Peribacillus glennii</name>
    <dbReference type="NCBI Taxonomy" id="2303991"/>
    <lineage>
        <taxon>Bacteria</taxon>
        <taxon>Bacillati</taxon>
        <taxon>Bacillota</taxon>
        <taxon>Bacilli</taxon>
        <taxon>Bacillales</taxon>
        <taxon>Bacillaceae</taxon>
        <taxon>Peribacillus</taxon>
    </lineage>
</organism>
<dbReference type="FunFam" id="1.10.3720.10:FF:000001">
    <property type="entry name" value="Glycine betaine ABC transporter, permease"/>
    <property type="match status" value="1"/>
</dbReference>
<reference evidence="14 15" key="1">
    <citation type="submission" date="2018-08" db="EMBL/GenBank/DDBJ databases">
        <title>Bacillus chawlae sp. nov., Bacillus glennii sp. nov., and Bacillus saganii sp. nov. Isolated from the Vehicle Assembly Building at Kennedy Space Center where the Viking Spacecraft were Assembled.</title>
        <authorList>
            <person name="Seuylemezian A."/>
            <person name="Vaishampayan P."/>
        </authorList>
    </citation>
    <scope>NUCLEOTIDE SEQUENCE [LARGE SCALE GENOMIC DNA]</scope>
    <source>
        <strain evidence="14 15">V44-8</strain>
    </source>
</reference>
<evidence type="ECO:0000313" key="15">
    <source>
        <dbReference type="Proteomes" id="UP000262939"/>
    </source>
</evidence>
<dbReference type="InterPro" id="IPR007210">
    <property type="entry name" value="ABC_Gly_betaine_transp_sub-bd"/>
</dbReference>
<keyword evidence="15" id="KW-1185">Reference proteome</keyword>
<feature type="transmembrane region" description="Helical" evidence="12">
    <location>
        <begin position="76"/>
        <end position="94"/>
    </location>
</feature>
<comment type="similarity">
    <text evidence="2">Belongs to the binding-protein-dependent transport system permease family. CysTW subfamily.</text>
</comment>
<keyword evidence="7 12" id="KW-0472">Membrane</keyword>
<dbReference type="InterPro" id="IPR035906">
    <property type="entry name" value="MetI-like_sf"/>
</dbReference>
<dbReference type="InterPro" id="IPR058089">
    <property type="entry name" value="EgtUBC_SBD"/>
</dbReference>
<dbReference type="AlphaFoldDB" id="A0A372LFL3"/>
<dbReference type="OrthoDB" id="9801163at2"/>
<dbReference type="GO" id="GO:0031460">
    <property type="term" value="P:glycine betaine transport"/>
    <property type="evidence" value="ECO:0007669"/>
    <property type="project" value="TreeGrafter"/>
</dbReference>
<dbReference type="EMBL" id="QVTD01000003">
    <property type="protein sequence ID" value="RFU64762.1"/>
    <property type="molecule type" value="Genomic_DNA"/>
</dbReference>
<evidence type="ECO:0000259" key="13">
    <source>
        <dbReference type="PROSITE" id="PS50928"/>
    </source>
</evidence>
<name>A0A372LFL3_9BACI</name>
<evidence type="ECO:0000256" key="1">
    <source>
        <dbReference type="ARBA" id="ARBA00004651"/>
    </source>
</evidence>
<keyword evidence="5" id="KW-0029">Amino-acid transport</keyword>
<feature type="transmembrane region" description="Helical" evidence="12">
    <location>
        <begin position="51"/>
        <end position="70"/>
    </location>
</feature>
<dbReference type="PROSITE" id="PS50928">
    <property type="entry name" value="ABC_TM1"/>
    <property type="match status" value="1"/>
</dbReference>
<evidence type="ECO:0000256" key="8">
    <source>
        <dbReference type="ARBA" id="ARBA00035642"/>
    </source>
</evidence>
<evidence type="ECO:0000256" key="9">
    <source>
        <dbReference type="ARBA" id="ARBA00035652"/>
    </source>
</evidence>
<evidence type="ECO:0000256" key="12">
    <source>
        <dbReference type="RuleBase" id="RU363032"/>
    </source>
</evidence>